<dbReference type="OrthoDB" id="74412at2759"/>
<comment type="caution">
    <text evidence="3">The sequence shown here is derived from an EMBL/GenBank/DDBJ whole genome shotgun (WGS) entry which is preliminary data.</text>
</comment>
<dbReference type="GO" id="GO:0016020">
    <property type="term" value="C:membrane"/>
    <property type="evidence" value="ECO:0007669"/>
    <property type="project" value="InterPro"/>
</dbReference>
<dbReference type="AlphaFoldDB" id="A0A9Q1IFZ7"/>
<dbReference type="Pfam" id="PF00595">
    <property type="entry name" value="PDZ"/>
    <property type="match status" value="1"/>
</dbReference>
<dbReference type="GO" id="GO:0005737">
    <property type="term" value="C:cytoplasm"/>
    <property type="evidence" value="ECO:0007669"/>
    <property type="project" value="InterPro"/>
</dbReference>
<dbReference type="SUPFAM" id="SSF50156">
    <property type="entry name" value="PDZ domain-like"/>
    <property type="match status" value="1"/>
</dbReference>
<dbReference type="FunFam" id="2.30.42.10:FF:000060">
    <property type="entry name" value="Connector enhancer of kinase suppressor of Ras 2"/>
    <property type="match status" value="1"/>
</dbReference>
<organism evidence="3 4">
    <name type="scientific">Synaphobranchus kaupii</name>
    <name type="common">Kaup's arrowtooth eel</name>
    <dbReference type="NCBI Taxonomy" id="118154"/>
    <lineage>
        <taxon>Eukaryota</taxon>
        <taxon>Metazoa</taxon>
        <taxon>Chordata</taxon>
        <taxon>Craniata</taxon>
        <taxon>Vertebrata</taxon>
        <taxon>Euteleostomi</taxon>
        <taxon>Actinopterygii</taxon>
        <taxon>Neopterygii</taxon>
        <taxon>Teleostei</taxon>
        <taxon>Anguilliformes</taxon>
        <taxon>Synaphobranchidae</taxon>
        <taxon>Synaphobranchus</taxon>
    </lineage>
</organism>
<accession>A0A9Q1IFZ7</accession>
<feature type="region of interest" description="Disordered" evidence="1">
    <location>
        <begin position="260"/>
        <end position="289"/>
    </location>
</feature>
<name>A0A9Q1IFZ7_SYNKA</name>
<feature type="domain" description="PDZ" evidence="2">
    <location>
        <begin position="62"/>
        <end position="144"/>
    </location>
</feature>
<dbReference type="PROSITE" id="PS50106">
    <property type="entry name" value="PDZ"/>
    <property type="match status" value="1"/>
</dbReference>
<feature type="region of interest" description="Disordered" evidence="1">
    <location>
        <begin position="329"/>
        <end position="376"/>
    </location>
</feature>
<proteinExistence type="predicted"/>
<dbReference type="InterPro" id="IPR010599">
    <property type="entry name" value="CNK2/3_dom"/>
</dbReference>
<evidence type="ECO:0000259" key="2">
    <source>
        <dbReference type="PROSITE" id="PS50106"/>
    </source>
</evidence>
<dbReference type="GO" id="GO:0009966">
    <property type="term" value="P:regulation of signal transduction"/>
    <property type="evidence" value="ECO:0007669"/>
    <property type="project" value="InterPro"/>
</dbReference>
<dbReference type="CDD" id="cd06748">
    <property type="entry name" value="PDZ_CNK1_2_3-like"/>
    <property type="match status" value="1"/>
</dbReference>
<dbReference type="InterPro" id="IPR036034">
    <property type="entry name" value="PDZ_sf"/>
</dbReference>
<evidence type="ECO:0000313" key="4">
    <source>
        <dbReference type="Proteomes" id="UP001152622"/>
    </source>
</evidence>
<dbReference type="InterPro" id="IPR051566">
    <property type="entry name" value="CNKSR"/>
</dbReference>
<dbReference type="InterPro" id="IPR001478">
    <property type="entry name" value="PDZ"/>
</dbReference>
<evidence type="ECO:0000313" key="3">
    <source>
        <dbReference type="EMBL" id="KAJ8338312.1"/>
    </source>
</evidence>
<dbReference type="SMART" id="SM00228">
    <property type="entry name" value="PDZ"/>
    <property type="match status" value="1"/>
</dbReference>
<keyword evidence="4" id="KW-1185">Reference proteome</keyword>
<dbReference type="Proteomes" id="UP001152622">
    <property type="component" value="Chromosome 18"/>
</dbReference>
<sequence>MARGHFCAQAALDACRWPLRDCTVYETENKILHVCKTLSGICDHIISLSSDSLVSQSAHLEVVHLTNVMPSEGLGMYIKSTYDGLHVITGTTENSPADQCKKIHAGDEVIQVNHQTVVGWQLKNLVNALREDPNGVILTLKKRPQNTLTSAPALLKNVRWKPLALQPILTSPTSDSITPTSTMGMSSTMDGSNMQDVFILSPVSGLYGPRDEMAVMSCDDISKYSMGKSGMKGSDSPSYYLDHDSGRYYTFMEGEGVHLGPEYDRGRSTGVRRREKTPTHGDLRPVSMPTEYNWMTETKEPAMYKRGSRDSDNSLLRYLSDDKILVIQEEPEAPRECKRDTGRRSRKKGKSPSQPQLSHEPQLPAGLHHQAGLRPP</sequence>
<dbReference type="EMBL" id="JAINUF010000018">
    <property type="protein sequence ID" value="KAJ8338312.1"/>
    <property type="molecule type" value="Genomic_DNA"/>
</dbReference>
<evidence type="ECO:0000256" key="1">
    <source>
        <dbReference type="SAM" id="MobiDB-lite"/>
    </source>
</evidence>
<dbReference type="PANTHER" id="PTHR12844">
    <property type="entry name" value="CONNECTOR ENCHANCER OF KINASE SUPPRESSOR OF RAS"/>
    <property type="match status" value="1"/>
</dbReference>
<dbReference type="PANTHER" id="PTHR12844:SF12">
    <property type="entry name" value="CONNECTOR ENHANCER OF KINASE SUPPRESSOR OF RAS 2"/>
    <property type="match status" value="1"/>
</dbReference>
<gene>
    <name evidence="3" type="ORF">SKAU_G00372780</name>
</gene>
<dbReference type="Pfam" id="PF06663">
    <property type="entry name" value="CNK2_3_dom"/>
    <property type="match status" value="1"/>
</dbReference>
<dbReference type="Gene3D" id="2.30.42.10">
    <property type="match status" value="1"/>
</dbReference>
<reference evidence="3" key="1">
    <citation type="journal article" date="2023" name="Science">
        <title>Genome structures resolve the early diversification of teleost fishes.</title>
        <authorList>
            <person name="Parey E."/>
            <person name="Louis A."/>
            <person name="Montfort J."/>
            <person name="Bouchez O."/>
            <person name="Roques C."/>
            <person name="Iampietro C."/>
            <person name="Lluch J."/>
            <person name="Castinel A."/>
            <person name="Donnadieu C."/>
            <person name="Desvignes T."/>
            <person name="Floi Bucao C."/>
            <person name="Jouanno E."/>
            <person name="Wen M."/>
            <person name="Mejri S."/>
            <person name="Dirks R."/>
            <person name="Jansen H."/>
            <person name="Henkel C."/>
            <person name="Chen W.J."/>
            <person name="Zahm M."/>
            <person name="Cabau C."/>
            <person name="Klopp C."/>
            <person name="Thompson A.W."/>
            <person name="Robinson-Rechavi M."/>
            <person name="Braasch I."/>
            <person name="Lecointre G."/>
            <person name="Bobe J."/>
            <person name="Postlethwait J.H."/>
            <person name="Berthelot C."/>
            <person name="Roest Crollius H."/>
            <person name="Guiguen Y."/>
        </authorList>
    </citation>
    <scope>NUCLEOTIDE SEQUENCE</scope>
    <source>
        <strain evidence="3">WJC10195</strain>
    </source>
</reference>
<protein>
    <recommendedName>
        <fullName evidence="2">PDZ domain-containing protein</fullName>
    </recommendedName>
</protein>
<feature type="compositionally biased region" description="Basic and acidic residues" evidence="1">
    <location>
        <begin position="332"/>
        <end position="343"/>
    </location>
</feature>